<evidence type="ECO:0000256" key="8">
    <source>
        <dbReference type="ARBA" id="ARBA00023136"/>
    </source>
</evidence>
<dbReference type="Pfam" id="PF00361">
    <property type="entry name" value="Proton_antipo_M"/>
    <property type="match status" value="1"/>
</dbReference>
<feature type="transmembrane region" description="Helical" evidence="10">
    <location>
        <begin position="633"/>
        <end position="652"/>
    </location>
</feature>
<feature type="transmembrane region" description="Helical" evidence="10">
    <location>
        <begin position="190"/>
        <end position="215"/>
    </location>
</feature>
<keyword evidence="16" id="KW-1185">Reference proteome</keyword>
<keyword evidence="5 9" id="KW-0812">Transmembrane</keyword>
<comment type="caution">
    <text evidence="15">The sequence shown here is derived from an EMBL/GenBank/DDBJ whole genome shotgun (WGS) entry which is preliminary data.</text>
</comment>
<keyword evidence="3" id="KW-0050">Antiport</keyword>
<feature type="domain" description="MrpA C-terminal/MbhD" evidence="13">
    <location>
        <begin position="592"/>
        <end position="655"/>
    </location>
</feature>
<keyword evidence="4" id="KW-1003">Cell membrane</keyword>
<dbReference type="InterPro" id="IPR025383">
    <property type="entry name" value="MrpA_C/MbhD"/>
</dbReference>
<dbReference type="InterPro" id="IPR050616">
    <property type="entry name" value="CPA3_Na-H_Antiporter_A"/>
</dbReference>
<keyword evidence="7" id="KW-0406">Ion transport</keyword>
<feature type="transmembrane region" description="Helical" evidence="10">
    <location>
        <begin position="148"/>
        <end position="170"/>
    </location>
</feature>
<name>A0A7W0HM25_9BACT</name>
<dbReference type="InterPro" id="IPR001516">
    <property type="entry name" value="Proton_antipo_N"/>
</dbReference>
<sequence>MSTHLSNHQIHLAARLSALLPLALFAAALALVPGIMAGSSYRAAVAWVPALGVDLSLMIDGLSLLFVLIITGIGFFVTLYSVDYLHGHARTGRFFFFLHAFMLSMLGLVTADNVIALFVFWELTTIFSYLLIGFDHEHENSRKSARQALLVTGAGGLALLAGFLLLQIASGTYEISQMVPAASDLQAHGFYIPILVLLLAGAFTKSAQFPFHFWLPNAMAAPSPVSAFLHSATMVKGGIYLLARFHPIMGGTAAWEATLVLVGGFTAVLGAFTALGQTDLKKILAYTTVAGLGIMTMLLGGQSTPSMTAVLTFLLVHALYKSALFLVAGIIDHQAGTREIGRLDGLARSMPFTGFAAFAACLSMAGFPLFFGFIGKEIMYKGVLAETMMPGLAAAAAVLANGLMTAVAGVFLIRPFLSDRAGIHLETREAGIRMWSGPMILGMMTIFFGVVPEFVGRVLINPAVKAIHEPSKYVEFAIFHGINDPLALSVLTLAIGAALYVNRQRVNRVVCAVYRAVSLDASQLYEHVINAVAAAGKAQNRILQNGSLHRYFFIVVAAFFTVAALSYVRGMQGFTGISITVPPVEQALLLIVILAAVAAVVITRSVLLAICSLGVVGAGIAIVFLTFGAPDLALTQLLVETLTVIIVSIILLRLPSLGSGHRRGRGRKFFDGALAAATGILVTTLMLTVLSSPLDRSLTDFFEKNSYLAAHGKNIVNVILVDFRSFDTLGEIIVVAAAGIAGYALIRKRRHSS</sequence>
<dbReference type="InterPro" id="IPR046806">
    <property type="entry name" value="MrpA_C/MbhE"/>
</dbReference>
<feature type="transmembrane region" description="Helical" evidence="10">
    <location>
        <begin position="12"/>
        <end position="37"/>
    </location>
</feature>
<comment type="subcellular location">
    <subcellularLocation>
        <location evidence="1">Cell membrane</location>
        <topology evidence="1">Multi-pass membrane protein</topology>
    </subcellularLocation>
    <subcellularLocation>
        <location evidence="9">Membrane</location>
        <topology evidence="9">Multi-pass membrane protein</topology>
    </subcellularLocation>
</comment>
<feature type="transmembrane region" description="Helical" evidence="10">
    <location>
        <begin position="673"/>
        <end position="694"/>
    </location>
</feature>
<dbReference type="Pfam" id="PF13244">
    <property type="entry name" value="MbhD"/>
    <property type="match status" value="1"/>
</dbReference>
<dbReference type="InterPro" id="IPR001750">
    <property type="entry name" value="ND/Mrp_TM"/>
</dbReference>
<evidence type="ECO:0000259" key="11">
    <source>
        <dbReference type="Pfam" id="PF00361"/>
    </source>
</evidence>
<evidence type="ECO:0000259" key="12">
    <source>
        <dbReference type="Pfam" id="PF00662"/>
    </source>
</evidence>
<feature type="transmembrane region" description="Helical" evidence="10">
    <location>
        <begin position="606"/>
        <end position="627"/>
    </location>
</feature>
<dbReference type="Pfam" id="PF20501">
    <property type="entry name" value="MbhE"/>
    <property type="match status" value="1"/>
</dbReference>
<dbReference type="Proteomes" id="UP000525298">
    <property type="component" value="Unassembled WGS sequence"/>
</dbReference>
<dbReference type="PANTHER" id="PTHR43373:SF1">
    <property type="entry name" value="NA(+)_H(+) ANTIPORTER SUBUNIT A"/>
    <property type="match status" value="1"/>
</dbReference>
<feature type="transmembrane region" description="Helical" evidence="10">
    <location>
        <begin position="352"/>
        <end position="374"/>
    </location>
</feature>
<evidence type="ECO:0000256" key="1">
    <source>
        <dbReference type="ARBA" id="ARBA00004651"/>
    </source>
</evidence>
<dbReference type="RefSeq" id="WP_181552564.1">
    <property type="nucleotide sequence ID" value="NZ_JACDUS010000014.1"/>
</dbReference>
<evidence type="ECO:0000259" key="13">
    <source>
        <dbReference type="Pfam" id="PF13244"/>
    </source>
</evidence>
<feature type="transmembrane region" description="Helical" evidence="10">
    <location>
        <begin position="728"/>
        <end position="746"/>
    </location>
</feature>
<gene>
    <name evidence="15" type="ORF">HNR65_003305</name>
</gene>
<feature type="transmembrane region" description="Helical" evidence="10">
    <location>
        <begin position="57"/>
        <end position="82"/>
    </location>
</feature>
<feature type="transmembrane region" description="Helical" evidence="10">
    <location>
        <begin position="551"/>
        <end position="568"/>
    </location>
</feature>
<feature type="transmembrane region" description="Helical" evidence="10">
    <location>
        <begin position="574"/>
        <end position="599"/>
    </location>
</feature>
<protein>
    <submittedName>
        <fullName evidence="15">Multicomponent Na+:H+ antiporter subunit A</fullName>
    </submittedName>
</protein>
<feature type="transmembrane region" description="Helical" evidence="10">
    <location>
        <begin position="283"/>
        <end position="301"/>
    </location>
</feature>
<keyword evidence="6 10" id="KW-1133">Transmembrane helix</keyword>
<dbReference type="EMBL" id="JACDUS010000014">
    <property type="protein sequence ID" value="MBA2882949.1"/>
    <property type="molecule type" value="Genomic_DNA"/>
</dbReference>
<reference evidence="15 16" key="1">
    <citation type="submission" date="2020-07" db="EMBL/GenBank/DDBJ databases">
        <title>Genomic Encyclopedia of Type Strains, Phase IV (KMG-IV): sequencing the most valuable type-strain genomes for metagenomic binning, comparative biology and taxonomic classification.</title>
        <authorList>
            <person name="Goeker M."/>
        </authorList>
    </citation>
    <scope>NUCLEOTIDE SEQUENCE [LARGE SCALE GENOMIC DNA]</scope>
    <source>
        <strain evidence="15 16">DSM 17721</strain>
    </source>
</reference>
<evidence type="ECO:0000256" key="5">
    <source>
        <dbReference type="ARBA" id="ARBA00022692"/>
    </source>
</evidence>
<evidence type="ECO:0000256" key="2">
    <source>
        <dbReference type="ARBA" id="ARBA00022448"/>
    </source>
</evidence>
<dbReference type="GO" id="GO:0005886">
    <property type="term" value="C:plasma membrane"/>
    <property type="evidence" value="ECO:0007669"/>
    <property type="project" value="UniProtKB-SubCell"/>
</dbReference>
<evidence type="ECO:0000256" key="6">
    <source>
        <dbReference type="ARBA" id="ARBA00022989"/>
    </source>
</evidence>
<dbReference type="InterPro" id="IPR042106">
    <property type="entry name" value="Nuo/plastoQ_OxRdtase_6_NuoJ"/>
</dbReference>
<feature type="transmembrane region" description="Helical" evidence="10">
    <location>
        <begin position="94"/>
        <end position="111"/>
    </location>
</feature>
<dbReference type="Pfam" id="PF00662">
    <property type="entry name" value="Proton_antipo_N"/>
    <property type="match status" value="1"/>
</dbReference>
<evidence type="ECO:0000256" key="4">
    <source>
        <dbReference type="ARBA" id="ARBA00022475"/>
    </source>
</evidence>
<accession>A0A7W0HM25</accession>
<evidence type="ECO:0000256" key="7">
    <source>
        <dbReference type="ARBA" id="ARBA00023065"/>
    </source>
</evidence>
<feature type="transmembrane region" description="Helical" evidence="10">
    <location>
        <begin position="257"/>
        <end position="276"/>
    </location>
</feature>
<keyword evidence="2" id="KW-0813">Transport</keyword>
<feature type="transmembrane region" description="Helical" evidence="10">
    <location>
        <begin position="394"/>
        <end position="413"/>
    </location>
</feature>
<dbReference type="PANTHER" id="PTHR43373">
    <property type="entry name" value="NA(+)/H(+) ANTIPORTER SUBUNIT"/>
    <property type="match status" value="1"/>
</dbReference>
<dbReference type="GO" id="GO:0015297">
    <property type="term" value="F:antiporter activity"/>
    <property type="evidence" value="ECO:0007669"/>
    <property type="project" value="UniProtKB-KW"/>
</dbReference>
<evidence type="ECO:0000259" key="14">
    <source>
        <dbReference type="Pfam" id="PF20501"/>
    </source>
</evidence>
<feature type="transmembrane region" description="Helical" evidence="10">
    <location>
        <begin position="434"/>
        <end position="456"/>
    </location>
</feature>
<feature type="transmembrane region" description="Helical" evidence="10">
    <location>
        <begin position="307"/>
        <end position="331"/>
    </location>
</feature>
<evidence type="ECO:0000313" key="15">
    <source>
        <dbReference type="EMBL" id="MBA2882949.1"/>
    </source>
</evidence>
<dbReference type="PRINTS" id="PR01434">
    <property type="entry name" value="NADHDHGNASE5"/>
</dbReference>
<evidence type="ECO:0000256" key="10">
    <source>
        <dbReference type="SAM" id="Phobius"/>
    </source>
</evidence>
<evidence type="ECO:0000256" key="9">
    <source>
        <dbReference type="RuleBase" id="RU000320"/>
    </source>
</evidence>
<feature type="domain" description="MrpA C-terminal/MbhE" evidence="14">
    <location>
        <begin position="667"/>
        <end position="751"/>
    </location>
</feature>
<dbReference type="AlphaFoldDB" id="A0A7W0HM25"/>
<evidence type="ECO:0000313" key="16">
    <source>
        <dbReference type="Proteomes" id="UP000525298"/>
    </source>
</evidence>
<evidence type="ECO:0000256" key="3">
    <source>
        <dbReference type="ARBA" id="ARBA00022449"/>
    </source>
</evidence>
<feature type="transmembrane region" description="Helical" evidence="10">
    <location>
        <begin position="117"/>
        <end position="136"/>
    </location>
</feature>
<keyword evidence="8 10" id="KW-0472">Membrane</keyword>
<dbReference type="Gene3D" id="1.20.120.1200">
    <property type="entry name" value="NADH-ubiquinone/plastoquinone oxidoreductase chain 6, subunit NuoJ"/>
    <property type="match status" value="1"/>
</dbReference>
<proteinExistence type="predicted"/>
<dbReference type="GO" id="GO:0006811">
    <property type="term" value="P:monoatomic ion transport"/>
    <property type="evidence" value="ECO:0007669"/>
    <property type="project" value="UniProtKB-KW"/>
</dbReference>
<feature type="domain" description="NADH:quinone oxidoreductase/Mrp antiporter transmembrane" evidence="11">
    <location>
        <begin position="111"/>
        <end position="389"/>
    </location>
</feature>
<feature type="transmembrane region" description="Helical" evidence="10">
    <location>
        <begin position="476"/>
        <end position="501"/>
    </location>
</feature>
<feature type="domain" description="NADH-Ubiquinone oxidoreductase (complex I) chain 5 N-terminal" evidence="12">
    <location>
        <begin position="50"/>
        <end position="95"/>
    </location>
</feature>
<organism evidence="15 16">
    <name type="scientific">Desulfosalsimonas propionicica</name>
    <dbReference type="NCBI Taxonomy" id="332175"/>
    <lineage>
        <taxon>Bacteria</taxon>
        <taxon>Pseudomonadati</taxon>
        <taxon>Thermodesulfobacteriota</taxon>
        <taxon>Desulfobacteria</taxon>
        <taxon>Desulfobacterales</taxon>
        <taxon>Desulfosalsimonadaceae</taxon>
        <taxon>Desulfosalsimonas</taxon>
    </lineage>
</organism>